<evidence type="ECO:0000313" key="2">
    <source>
        <dbReference type="Proteomes" id="UP000006276"/>
    </source>
</evidence>
<reference evidence="1 2" key="1">
    <citation type="submission" date="2012-09" db="EMBL/GenBank/DDBJ databases">
        <title>Riemerella anatipestifer vaccine strains.</title>
        <authorList>
            <person name="Chun C.A."/>
            <person name="Shu W.M."/>
            <person name="Kang Z.D."/>
            <person name="Jia W.X."/>
        </authorList>
    </citation>
    <scope>NUCLEOTIDE SEQUENCE [LARGE SCALE GENOMIC DNA]</scope>
    <source>
        <strain evidence="1 2">RA-CH-1</strain>
    </source>
</reference>
<proteinExistence type="predicted"/>
<dbReference type="KEGG" id="rag:B739_1356"/>
<evidence type="ECO:0000313" key="1">
    <source>
        <dbReference type="EMBL" id="AFR35954.1"/>
    </source>
</evidence>
<dbReference type="AlphaFoldDB" id="J9R2C1"/>
<sequence>MGNLEKSKNINEIIESTSFREEIEEAIESGMFTDYAYDGEDEYPVDEFDSIFALDAVIKVIKKYFCTEENTNT</sequence>
<accession>J9R2C1</accession>
<dbReference type="EMBL" id="CP003787">
    <property type="protein sequence ID" value="AFR35954.1"/>
    <property type="molecule type" value="Genomic_DNA"/>
</dbReference>
<keyword evidence="2" id="KW-1185">Reference proteome</keyword>
<dbReference type="PATRIC" id="fig|1228997.3.peg.1352"/>
<dbReference type="HOGENOM" id="CLU_2702458_0_0_10"/>
<gene>
    <name evidence="1" type="ORF">B739_1356</name>
</gene>
<organism evidence="1 2">
    <name type="scientific">Riemerella anatipestifer RA-CH-1</name>
    <dbReference type="NCBI Taxonomy" id="1228997"/>
    <lineage>
        <taxon>Bacteria</taxon>
        <taxon>Pseudomonadati</taxon>
        <taxon>Bacteroidota</taxon>
        <taxon>Flavobacteriia</taxon>
        <taxon>Flavobacteriales</taxon>
        <taxon>Weeksellaceae</taxon>
        <taxon>Riemerella</taxon>
    </lineage>
</organism>
<protein>
    <submittedName>
        <fullName evidence="1">Uncharacterized protein</fullName>
    </submittedName>
</protein>
<name>J9R2C1_RIEAN</name>
<dbReference type="Proteomes" id="UP000006276">
    <property type="component" value="Chromosome"/>
</dbReference>
<dbReference type="RefSeq" id="WP_014614979.1">
    <property type="nucleotide sequence ID" value="NC_018609.1"/>
</dbReference>